<organism evidence="2 3">
    <name type="scientific">Parabacteroides distasonis</name>
    <dbReference type="NCBI Taxonomy" id="823"/>
    <lineage>
        <taxon>Bacteria</taxon>
        <taxon>Pseudomonadati</taxon>
        <taxon>Bacteroidota</taxon>
        <taxon>Bacteroidia</taxon>
        <taxon>Bacteroidales</taxon>
        <taxon>Tannerellaceae</taxon>
        <taxon>Parabacteroides</taxon>
    </lineage>
</organism>
<feature type="transmembrane region" description="Helical" evidence="1">
    <location>
        <begin position="6"/>
        <end position="25"/>
    </location>
</feature>
<protein>
    <submittedName>
        <fullName evidence="2">Uncharacterized protein</fullName>
    </submittedName>
</protein>
<reference evidence="2 3" key="1">
    <citation type="submission" date="2015-09" db="EMBL/GenBank/DDBJ databases">
        <authorList>
            <consortium name="Pathogen Informatics"/>
        </authorList>
    </citation>
    <scope>NUCLEOTIDE SEQUENCE [LARGE SCALE GENOMIC DNA]</scope>
    <source>
        <strain evidence="2 3">2789STDY5608872</strain>
    </source>
</reference>
<keyword evidence="1" id="KW-0472">Membrane</keyword>
<keyword evidence="1" id="KW-1133">Transmembrane helix</keyword>
<dbReference type="AlphaFoldDB" id="A0A173VRF0"/>
<sequence length="33" mass="4124">MNNAKKYFFALFIFVHSLIVFLLIFRKRLKYNQ</sequence>
<evidence type="ECO:0000313" key="3">
    <source>
        <dbReference type="Proteomes" id="UP000095591"/>
    </source>
</evidence>
<evidence type="ECO:0000313" key="2">
    <source>
        <dbReference type="EMBL" id="CUN29723.1"/>
    </source>
</evidence>
<keyword evidence="1" id="KW-0812">Transmembrane</keyword>
<proteinExistence type="predicted"/>
<accession>A0A173VRF0</accession>
<gene>
    <name evidence="2" type="ORF">ERS852429_03442</name>
</gene>
<name>A0A173VRF0_PARDI</name>
<dbReference type="Proteomes" id="UP000095591">
    <property type="component" value="Unassembled WGS sequence"/>
</dbReference>
<evidence type="ECO:0000256" key="1">
    <source>
        <dbReference type="SAM" id="Phobius"/>
    </source>
</evidence>
<dbReference type="EMBL" id="CYXP01000009">
    <property type="protein sequence ID" value="CUN29723.1"/>
    <property type="molecule type" value="Genomic_DNA"/>
</dbReference>